<dbReference type="AlphaFoldDB" id="A0A0B0MEQ9"/>
<protein>
    <submittedName>
        <fullName evidence="1">Uncharacterized protein</fullName>
    </submittedName>
</protein>
<comment type="caution">
    <text evidence="1">The sequence shown here is derived from an EMBL/GenBank/DDBJ whole genome shotgun (WGS) entry which is preliminary data.</text>
</comment>
<gene>
    <name evidence="1" type="ORF">F383_37015</name>
</gene>
<dbReference type="EMBL" id="JRRC01021397">
    <property type="protein sequence ID" value="KHF97913.1"/>
    <property type="molecule type" value="Genomic_DNA"/>
</dbReference>
<organism evidence="1 2">
    <name type="scientific">Gossypium arboreum</name>
    <name type="common">Tree cotton</name>
    <name type="synonym">Gossypium nanking</name>
    <dbReference type="NCBI Taxonomy" id="29729"/>
    <lineage>
        <taxon>Eukaryota</taxon>
        <taxon>Viridiplantae</taxon>
        <taxon>Streptophyta</taxon>
        <taxon>Embryophyta</taxon>
        <taxon>Tracheophyta</taxon>
        <taxon>Spermatophyta</taxon>
        <taxon>Magnoliopsida</taxon>
        <taxon>eudicotyledons</taxon>
        <taxon>Gunneridae</taxon>
        <taxon>Pentapetalae</taxon>
        <taxon>rosids</taxon>
        <taxon>malvids</taxon>
        <taxon>Malvales</taxon>
        <taxon>Malvaceae</taxon>
        <taxon>Malvoideae</taxon>
        <taxon>Gossypium</taxon>
    </lineage>
</organism>
<name>A0A0B0MEQ9_GOSAR</name>
<evidence type="ECO:0000313" key="2">
    <source>
        <dbReference type="Proteomes" id="UP000032142"/>
    </source>
</evidence>
<keyword evidence="2" id="KW-1185">Reference proteome</keyword>
<reference evidence="2" key="1">
    <citation type="submission" date="2014-09" db="EMBL/GenBank/DDBJ databases">
        <authorList>
            <person name="Mudge J."/>
            <person name="Ramaraj T."/>
            <person name="Lindquist I.E."/>
            <person name="Bharti A.K."/>
            <person name="Sundararajan A."/>
            <person name="Cameron C.T."/>
            <person name="Woodward J.E."/>
            <person name="May G.D."/>
            <person name="Brubaker C."/>
            <person name="Broadhvest J."/>
            <person name="Wilkins T.A."/>
        </authorList>
    </citation>
    <scope>NUCLEOTIDE SEQUENCE</scope>
    <source>
        <strain evidence="2">cv. AKA8401</strain>
    </source>
</reference>
<accession>A0A0B0MEQ9</accession>
<sequence length="21" mass="2528">MSSRIIVKVFHTINCLRYFIS</sequence>
<proteinExistence type="predicted"/>
<dbReference type="Proteomes" id="UP000032142">
    <property type="component" value="Unassembled WGS sequence"/>
</dbReference>
<evidence type="ECO:0000313" key="1">
    <source>
        <dbReference type="EMBL" id="KHF97913.1"/>
    </source>
</evidence>